<dbReference type="InterPro" id="IPR012340">
    <property type="entry name" value="NA-bd_OB-fold"/>
</dbReference>
<keyword evidence="2 5" id="KW-0808">Transferase</keyword>
<dbReference type="Pfam" id="PF00013">
    <property type="entry name" value="KH_1"/>
    <property type="match status" value="1"/>
</dbReference>
<keyword evidence="3 5" id="KW-0548">Nucleotidyltransferase</keyword>
<dbReference type="InterPro" id="IPR036345">
    <property type="entry name" value="ExoRNase_PH_dom2_sf"/>
</dbReference>
<keyword evidence="4 5" id="KW-0694">RNA-binding</keyword>
<comment type="subcellular location">
    <subcellularLocation>
        <location evidence="5">Cytoplasm</location>
    </subcellularLocation>
</comment>
<dbReference type="PANTHER" id="PTHR11252:SF0">
    <property type="entry name" value="POLYRIBONUCLEOTIDE NUCLEOTIDYLTRANSFERASE 1, MITOCHONDRIAL"/>
    <property type="match status" value="1"/>
</dbReference>
<dbReference type="SMART" id="SM00322">
    <property type="entry name" value="KH"/>
    <property type="match status" value="1"/>
</dbReference>
<dbReference type="Gene3D" id="3.30.230.70">
    <property type="entry name" value="GHMP Kinase, N-terminal domain"/>
    <property type="match status" value="2"/>
</dbReference>
<organism evidence="7 8">
    <name type="scientific">Candidatus Taylorbacteria bacterium RIFCSPHIGHO2_02_49_25</name>
    <dbReference type="NCBI Taxonomy" id="1802305"/>
    <lineage>
        <taxon>Bacteria</taxon>
        <taxon>Candidatus Tayloriibacteriota</taxon>
    </lineage>
</organism>
<dbReference type="GO" id="GO:0000175">
    <property type="term" value="F:3'-5'-RNA exonuclease activity"/>
    <property type="evidence" value="ECO:0007669"/>
    <property type="project" value="TreeGrafter"/>
</dbReference>
<sequence>MQKKEYSVEIGGKKLTAEFTDLAEQANGSVIMKYGNSAALITATMSKGEKETDFFPLTVDYEERFYAAGEILGSRFIRREGRPTDEAVLSGRIVDRTIRPLFDPRCRREVQVVITILSIDEDDPDILAVIGASLALGTSDIPWSGPVSAVRIGKLRDTNHLIINPVYKDRAENPEFEMDVVVCGKDGLVNMIEVGGREVQEGIIVSGIEEAAKEIEKLQAWQTNIIREVGKKKQIVALPEIPTTLKQLFAEKITPRMEEYVFGRAPTTSASQNLKGQAGNARIYELKGEWMAIAKERFPEERSGLMDGLFEEEVNTFIHNEAIDNGRRPDGREMDEVRPLFARAGGVSKVLHGSGIFYRGQTHILSVLTLGGPGDAQIIDNMEIQESKKRFLHHYNFPPFSTGETGRIGSTNRRMIGHGALAEKALIPVIPPMEKFPYTIRLVSEAFASNGSTSMGSVCASTLALMDGGVPITAPVAGIASGLMFRQQAITNPAGEQAPYGARGQQPTAKESGKKIVRINNQAYEYVVLTDIQGPEDHHGDMDFKAAGTGTGVTAVQMDVKVDGVPIQILAEAFEKAKLARLKILETIAKEIHAPRPDISPFAPKIVTMKVRKDQIGLVIGSGGKTINGIKEKTGVDAIDIEEDGTIFISGKEGSADKAVREIEALTHEFKLGERLTGTVVKLAEFGAFVELNQTTDGMVHISEIAPFRIDRVESYLKVGEKVPVVVKEIDAERGRIKLSIKDADPAFIKRKVA</sequence>
<dbReference type="SUPFAM" id="SSF54211">
    <property type="entry name" value="Ribosomal protein S5 domain 2-like"/>
    <property type="match status" value="2"/>
</dbReference>
<dbReference type="NCBIfam" id="NF008805">
    <property type="entry name" value="PRK11824.1"/>
    <property type="match status" value="1"/>
</dbReference>
<evidence type="ECO:0000256" key="3">
    <source>
        <dbReference type="ARBA" id="ARBA00022695"/>
    </source>
</evidence>
<dbReference type="SUPFAM" id="SSF54791">
    <property type="entry name" value="Eukaryotic type KH-domain (KH-domain type I)"/>
    <property type="match status" value="1"/>
</dbReference>
<feature type="binding site" evidence="5">
    <location>
        <position position="537"/>
    </location>
    <ligand>
        <name>Mg(2+)</name>
        <dbReference type="ChEBI" id="CHEBI:18420"/>
    </ligand>
</feature>
<dbReference type="FunFam" id="3.30.1370.10:FF:000001">
    <property type="entry name" value="Polyribonucleotide nucleotidyltransferase"/>
    <property type="match status" value="1"/>
</dbReference>
<accession>A0A1G2MCI4</accession>
<dbReference type="AlphaFoldDB" id="A0A1G2MCI4"/>
<dbReference type="SMART" id="SM00316">
    <property type="entry name" value="S1"/>
    <property type="match status" value="1"/>
</dbReference>
<dbReference type="GO" id="GO:0003723">
    <property type="term" value="F:RNA binding"/>
    <property type="evidence" value="ECO:0007669"/>
    <property type="project" value="UniProtKB-UniRule"/>
</dbReference>
<dbReference type="PROSITE" id="PS50084">
    <property type="entry name" value="KH_TYPE_1"/>
    <property type="match status" value="1"/>
</dbReference>
<dbReference type="PANTHER" id="PTHR11252">
    <property type="entry name" value="POLYRIBONUCLEOTIDE NUCLEOTIDYLTRANSFERASE"/>
    <property type="match status" value="1"/>
</dbReference>
<dbReference type="Gene3D" id="2.40.50.140">
    <property type="entry name" value="Nucleic acid-binding proteins"/>
    <property type="match status" value="1"/>
</dbReference>
<proteinExistence type="inferred from homology"/>
<dbReference type="InterPro" id="IPR001247">
    <property type="entry name" value="ExoRNase_PH_dom1"/>
</dbReference>
<dbReference type="SUPFAM" id="SSF55666">
    <property type="entry name" value="Ribonuclease PH domain 2-like"/>
    <property type="match status" value="2"/>
</dbReference>
<comment type="cofactor">
    <cofactor evidence="5">
        <name>Mg(2+)</name>
        <dbReference type="ChEBI" id="CHEBI:18420"/>
    </cofactor>
</comment>
<evidence type="ECO:0000256" key="1">
    <source>
        <dbReference type="ARBA" id="ARBA00007404"/>
    </source>
</evidence>
<dbReference type="PROSITE" id="PS50126">
    <property type="entry name" value="S1"/>
    <property type="match status" value="1"/>
</dbReference>
<comment type="similarity">
    <text evidence="1 5">Belongs to the polyribonucleotide nucleotidyltransferase family.</text>
</comment>
<feature type="domain" description="S1 motif" evidence="6">
    <location>
        <begin position="673"/>
        <end position="742"/>
    </location>
</feature>
<dbReference type="InterPro" id="IPR012162">
    <property type="entry name" value="PNPase"/>
</dbReference>
<dbReference type="Pfam" id="PF01138">
    <property type="entry name" value="RNase_PH"/>
    <property type="match status" value="2"/>
</dbReference>
<dbReference type="CDD" id="cd02393">
    <property type="entry name" value="KH-I_PNPase"/>
    <property type="match status" value="1"/>
</dbReference>
<keyword evidence="5" id="KW-0479">Metal-binding</keyword>
<reference evidence="7 8" key="1">
    <citation type="journal article" date="2016" name="Nat. Commun.">
        <title>Thousands of microbial genomes shed light on interconnected biogeochemical processes in an aquifer system.</title>
        <authorList>
            <person name="Anantharaman K."/>
            <person name="Brown C.T."/>
            <person name="Hug L.A."/>
            <person name="Sharon I."/>
            <person name="Castelle C.J."/>
            <person name="Probst A.J."/>
            <person name="Thomas B.C."/>
            <person name="Singh A."/>
            <person name="Wilkins M.J."/>
            <person name="Karaoz U."/>
            <person name="Brodie E.L."/>
            <person name="Williams K.H."/>
            <person name="Hubbard S.S."/>
            <person name="Banfield J.F."/>
        </authorList>
    </citation>
    <scope>NUCLEOTIDE SEQUENCE [LARGE SCALE GENOMIC DNA]</scope>
</reference>
<dbReference type="GO" id="GO:0006402">
    <property type="term" value="P:mRNA catabolic process"/>
    <property type="evidence" value="ECO:0007669"/>
    <property type="project" value="UniProtKB-UniRule"/>
</dbReference>
<dbReference type="InterPro" id="IPR036612">
    <property type="entry name" value="KH_dom_type_1_sf"/>
</dbReference>
<comment type="function">
    <text evidence="5">Involved in mRNA degradation. Catalyzes the phosphorolysis of single-stranded polyribonucleotides processively in the 3'- to 5'-direction.</text>
</comment>
<dbReference type="InterPro" id="IPR003029">
    <property type="entry name" value="S1_domain"/>
</dbReference>
<evidence type="ECO:0000259" key="6">
    <source>
        <dbReference type="PROSITE" id="PS50126"/>
    </source>
</evidence>
<dbReference type="InterPro" id="IPR027408">
    <property type="entry name" value="PNPase/RNase_PH_dom_sf"/>
</dbReference>
<name>A0A1G2MCI4_9BACT</name>
<evidence type="ECO:0000256" key="2">
    <source>
        <dbReference type="ARBA" id="ARBA00022679"/>
    </source>
</evidence>
<dbReference type="InterPro" id="IPR004087">
    <property type="entry name" value="KH_dom"/>
</dbReference>
<dbReference type="Pfam" id="PF00575">
    <property type="entry name" value="S1"/>
    <property type="match status" value="1"/>
</dbReference>
<dbReference type="CDD" id="cd11364">
    <property type="entry name" value="RNase_PH_PNPase_2"/>
    <property type="match status" value="1"/>
</dbReference>
<dbReference type="FunFam" id="3.30.230.70:FF:000001">
    <property type="entry name" value="Polyribonucleotide nucleotidyltransferase"/>
    <property type="match status" value="1"/>
</dbReference>
<evidence type="ECO:0000313" key="8">
    <source>
        <dbReference type="Proteomes" id="UP000176493"/>
    </source>
</evidence>
<dbReference type="PIRSF" id="PIRSF005499">
    <property type="entry name" value="PNPase"/>
    <property type="match status" value="1"/>
</dbReference>
<evidence type="ECO:0000256" key="5">
    <source>
        <dbReference type="HAMAP-Rule" id="MF_01595"/>
    </source>
</evidence>
<feature type="binding site" evidence="5">
    <location>
        <position position="543"/>
    </location>
    <ligand>
        <name>Mg(2+)</name>
        <dbReference type="ChEBI" id="CHEBI:18420"/>
    </ligand>
</feature>
<keyword evidence="5" id="KW-0963">Cytoplasm</keyword>
<dbReference type="Proteomes" id="UP000176493">
    <property type="component" value="Unassembled WGS sequence"/>
</dbReference>
<dbReference type="HAMAP" id="MF_01595">
    <property type="entry name" value="PNPase"/>
    <property type="match status" value="1"/>
</dbReference>
<comment type="catalytic activity">
    <reaction evidence="5">
        <text>RNA(n+1) + phosphate = RNA(n) + a ribonucleoside 5'-diphosphate</text>
        <dbReference type="Rhea" id="RHEA:22096"/>
        <dbReference type="Rhea" id="RHEA-COMP:14527"/>
        <dbReference type="Rhea" id="RHEA-COMP:17342"/>
        <dbReference type="ChEBI" id="CHEBI:43474"/>
        <dbReference type="ChEBI" id="CHEBI:57930"/>
        <dbReference type="ChEBI" id="CHEBI:140395"/>
        <dbReference type="EC" id="2.7.7.8"/>
    </reaction>
</comment>
<dbReference type="SUPFAM" id="SSF50249">
    <property type="entry name" value="Nucleic acid-binding proteins"/>
    <property type="match status" value="1"/>
</dbReference>
<comment type="caution">
    <text evidence="7">The sequence shown here is derived from an EMBL/GenBank/DDBJ whole genome shotgun (WGS) entry which is preliminary data.</text>
</comment>
<dbReference type="EMBL" id="MHRJ01000042">
    <property type="protein sequence ID" value="OHA21645.1"/>
    <property type="molecule type" value="Genomic_DNA"/>
</dbReference>
<dbReference type="GO" id="GO:0000287">
    <property type="term" value="F:magnesium ion binding"/>
    <property type="evidence" value="ECO:0007669"/>
    <property type="project" value="UniProtKB-UniRule"/>
</dbReference>
<keyword evidence="5" id="KW-0460">Magnesium</keyword>
<evidence type="ECO:0000256" key="4">
    <source>
        <dbReference type="ARBA" id="ARBA00022884"/>
    </source>
</evidence>
<evidence type="ECO:0000313" key="7">
    <source>
        <dbReference type="EMBL" id="OHA21645.1"/>
    </source>
</evidence>
<dbReference type="GO" id="GO:0004654">
    <property type="term" value="F:polyribonucleotide nucleotidyltransferase activity"/>
    <property type="evidence" value="ECO:0007669"/>
    <property type="project" value="UniProtKB-UniRule"/>
</dbReference>
<dbReference type="Gene3D" id="3.30.1370.10">
    <property type="entry name" value="K Homology domain, type 1"/>
    <property type="match status" value="1"/>
</dbReference>
<dbReference type="InterPro" id="IPR004088">
    <property type="entry name" value="KH_dom_type_1"/>
</dbReference>
<dbReference type="InterPro" id="IPR020568">
    <property type="entry name" value="Ribosomal_Su5_D2-typ_SF"/>
</dbReference>
<protein>
    <recommendedName>
        <fullName evidence="5">Polyribonucleotide nucleotidyltransferase</fullName>
        <ecNumber evidence="5">2.7.7.8</ecNumber>
    </recommendedName>
    <alternativeName>
        <fullName evidence="5">Polynucleotide phosphorylase</fullName>
        <shortName evidence="5">PNPase</shortName>
    </alternativeName>
</protein>
<dbReference type="GO" id="GO:0005829">
    <property type="term" value="C:cytosol"/>
    <property type="evidence" value="ECO:0007669"/>
    <property type="project" value="TreeGrafter"/>
</dbReference>
<dbReference type="EC" id="2.7.7.8" evidence="5"/>
<gene>
    <name evidence="5" type="primary">pnp</name>
    <name evidence="7" type="ORF">A2W52_04220</name>
</gene>